<evidence type="ECO:0000256" key="2">
    <source>
        <dbReference type="ARBA" id="ARBA00023015"/>
    </source>
</evidence>
<keyword evidence="2" id="KW-0805">Transcription regulation</keyword>
<dbReference type="NCBIfam" id="TIGR02937">
    <property type="entry name" value="sigma70-ECF"/>
    <property type="match status" value="1"/>
</dbReference>
<dbReference type="EMBL" id="LR861803">
    <property type="protein sequence ID" value="CAD1793771.1"/>
    <property type="molecule type" value="Genomic_DNA"/>
</dbReference>
<dbReference type="Gene3D" id="1.10.10.10">
    <property type="entry name" value="Winged helix-like DNA-binding domain superfamily/Winged helix DNA-binding domain"/>
    <property type="match status" value="1"/>
</dbReference>
<dbReference type="InterPro" id="IPR039425">
    <property type="entry name" value="RNA_pol_sigma-70-like"/>
</dbReference>
<accession>A0A8E4GYL1</accession>
<dbReference type="SUPFAM" id="SSF88946">
    <property type="entry name" value="Sigma2 domain of RNA polymerase sigma factors"/>
    <property type="match status" value="1"/>
</dbReference>
<dbReference type="InterPro" id="IPR014284">
    <property type="entry name" value="RNA_pol_sigma-70_dom"/>
</dbReference>
<dbReference type="Pfam" id="PF04542">
    <property type="entry name" value="Sigma70_r2"/>
    <property type="match status" value="1"/>
</dbReference>
<organism evidence="7">
    <name type="scientific">Xanthomonas euroxanthea</name>
    <dbReference type="NCBI Taxonomy" id="2259622"/>
    <lineage>
        <taxon>Bacteria</taxon>
        <taxon>Pseudomonadati</taxon>
        <taxon>Pseudomonadota</taxon>
        <taxon>Gammaproteobacteria</taxon>
        <taxon>Lysobacterales</taxon>
        <taxon>Lysobacteraceae</taxon>
        <taxon>Xanthomonas</taxon>
    </lineage>
</organism>
<evidence type="ECO:0000256" key="3">
    <source>
        <dbReference type="ARBA" id="ARBA00023082"/>
    </source>
</evidence>
<dbReference type="InterPro" id="IPR013249">
    <property type="entry name" value="RNA_pol_sigma70_r4_t2"/>
</dbReference>
<comment type="similarity">
    <text evidence="1">Belongs to the sigma-70 factor family. ECF subfamily.</text>
</comment>
<keyword evidence="3" id="KW-0731">Sigma factor</keyword>
<feature type="domain" description="RNA polymerase sigma-70 region 2" evidence="5">
    <location>
        <begin position="21"/>
        <end position="88"/>
    </location>
</feature>
<dbReference type="InterPro" id="IPR036388">
    <property type="entry name" value="WH-like_DNA-bd_sf"/>
</dbReference>
<protein>
    <submittedName>
        <fullName evidence="7">Sigma-70 family RNA polymerase sigma factor</fullName>
    </submittedName>
</protein>
<dbReference type="Pfam" id="PF08281">
    <property type="entry name" value="Sigma70_r4_2"/>
    <property type="match status" value="1"/>
</dbReference>
<dbReference type="GO" id="GO:0016987">
    <property type="term" value="F:sigma factor activity"/>
    <property type="evidence" value="ECO:0007669"/>
    <property type="project" value="UniProtKB-KW"/>
</dbReference>
<evidence type="ECO:0000313" key="8">
    <source>
        <dbReference type="EMBL" id="CAD1793771.1"/>
    </source>
</evidence>
<evidence type="ECO:0000256" key="4">
    <source>
        <dbReference type="ARBA" id="ARBA00023163"/>
    </source>
</evidence>
<proteinExistence type="inferred from homology"/>
<evidence type="ECO:0000256" key="1">
    <source>
        <dbReference type="ARBA" id="ARBA00010641"/>
    </source>
</evidence>
<feature type="domain" description="RNA polymerase sigma factor 70 region 4 type 2" evidence="6">
    <location>
        <begin position="120"/>
        <end position="168"/>
    </location>
</feature>
<dbReference type="GO" id="GO:0006352">
    <property type="term" value="P:DNA-templated transcription initiation"/>
    <property type="evidence" value="ECO:0007669"/>
    <property type="project" value="InterPro"/>
</dbReference>
<dbReference type="Gene3D" id="1.10.1740.10">
    <property type="match status" value="1"/>
</dbReference>
<dbReference type="AlphaFoldDB" id="A0A8E4GYL1"/>
<dbReference type="KEGG" id="xeu:XSP_002750"/>
<sequence length="173" mass="19254">MPPPGRSHVPGNRPAHRFSALLQQHRGIVLKVAASYCWNPDDRAELAQDITVQLWRAFPGYDAGRRFSTWMYRIALNVAISDLRGRSRAPQDPLPLEAVADSIADPLARDPAHAQQVAALHGFIAHLPPLERALMLLYLDAHSYREIGEVLGISETNVATKLSRLKARIRAEL</sequence>
<dbReference type="Proteomes" id="UP000515493">
    <property type="component" value="Chromosome"/>
</dbReference>
<dbReference type="InterPro" id="IPR013324">
    <property type="entry name" value="RNA_pol_sigma_r3/r4-like"/>
</dbReference>
<name>A0A8E4GYL1_9XANT</name>
<keyword evidence="4" id="KW-0804">Transcription</keyword>
<evidence type="ECO:0000259" key="5">
    <source>
        <dbReference type="Pfam" id="PF04542"/>
    </source>
</evidence>
<evidence type="ECO:0000313" key="9">
    <source>
        <dbReference type="Proteomes" id="UP000515493"/>
    </source>
</evidence>
<gene>
    <name evidence="7" type="ORF">XSP_002750</name>
</gene>
<dbReference type="SUPFAM" id="SSF88659">
    <property type="entry name" value="Sigma3 and sigma4 domains of RNA polymerase sigma factors"/>
    <property type="match status" value="1"/>
</dbReference>
<dbReference type="InterPro" id="IPR007627">
    <property type="entry name" value="RNA_pol_sigma70_r2"/>
</dbReference>
<reference evidence="7 9" key="1">
    <citation type="submission" date="2020-07" db="EMBL/GenBank/DDBJ databases">
        <authorList>
            <person name="Teixeira M."/>
        </authorList>
    </citation>
    <scope>NUCLEOTIDE SEQUENCE</scope>
    <source>
        <strain evidence="8">1</strain>
        <strain evidence="7">Xanthomonas sp. CPBF 367</strain>
    </source>
</reference>
<dbReference type="GO" id="GO:0003677">
    <property type="term" value="F:DNA binding"/>
    <property type="evidence" value="ECO:0007669"/>
    <property type="project" value="InterPro"/>
</dbReference>
<evidence type="ECO:0000313" key="7">
    <source>
        <dbReference type="EMBL" id="CAD0332573.1"/>
    </source>
</evidence>
<dbReference type="EMBL" id="LR824641">
    <property type="protein sequence ID" value="CAD0332573.1"/>
    <property type="molecule type" value="Genomic_DNA"/>
</dbReference>
<evidence type="ECO:0000259" key="6">
    <source>
        <dbReference type="Pfam" id="PF08281"/>
    </source>
</evidence>
<dbReference type="InterPro" id="IPR013325">
    <property type="entry name" value="RNA_pol_sigma_r2"/>
</dbReference>
<dbReference type="PANTHER" id="PTHR43133">
    <property type="entry name" value="RNA POLYMERASE ECF-TYPE SIGMA FACTO"/>
    <property type="match status" value="1"/>
</dbReference>
<dbReference type="PANTHER" id="PTHR43133:SF45">
    <property type="entry name" value="RNA POLYMERASE ECF-TYPE SIGMA FACTOR"/>
    <property type="match status" value="1"/>
</dbReference>